<dbReference type="Proteomes" id="UP000306912">
    <property type="component" value="Unassembled WGS sequence"/>
</dbReference>
<keyword evidence="7" id="KW-0594">Phospholipid biosynthesis</keyword>
<gene>
    <name evidence="10" type="ORF">FEZ08_06565</name>
</gene>
<dbReference type="FunCoup" id="A0A5R8QB30">
    <property type="interactions" value="226"/>
</dbReference>
<comment type="catalytic activity">
    <reaction evidence="7">
        <text>a 1-acyl-sn-glycero-3-phosphate + an acyl-CoA = a 1,2-diacyl-sn-glycero-3-phosphate + CoA</text>
        <dbReference type="Rhea" id="RHEA:19709"/>
        <dbReference type="ChEBI" id="CHEBI:57287"/>
        <dbReference type="ChEBI" id="CHEBI:57970"/>
        <dbReference type="ChEBI" id="CHEBI:58342"/>
        <dbReference type="ChEBI" id="CHEBI:58608"/>
        <dbReference type="EC" id="2.3.1.51"/>
    </reaction>
</comment>
<evidence type="ECO:0000256" key="5">
    <source>
        <dbReference type="ARBA" id="ARBA00023098"/>
    </source>
</evidence>
<dbReference type="AlphaFoldDB" id="A0A5R8QB30"/>
<dbReference type="EMBL" id="VBWP01000005">
    <property type="protein sequence ID" value="TLG73791.1"/>
    <property type="molecule type" value="Genomic_DNA"/>
</dbReference>
<feature type="transmembrane region" description="Helical" evidence="8">
    <location>
        <begin position="6"/>
        <end position="30"/>
    </location>
</feature>
<evidence type="ECO:0000313" key="11">
    <source>
        <dbReference type="Proteomes" id="UP000306912"/>
    </source>
</evidence>
<comment type="pathway">
    <text evidence="1">Lipid metabolism.</text>
</comment>
<keyword evidence="8" id="KW-0472">Membrane</keyword>
<dbReference type="PANTHER" id="PTHR10434">
    <property type="entry name" value="1-ACYL-SN-GLYCEROL-3-PHOSPHATE ACYLTRANSFERASE"/>
    <property type="match status" value="1"/>
</dbReference>
<dbReference type="PANTHER" id="PTHR10434:SF64">
    <property type="entry name" value="1-ACYL-SN-GLYCEROL-3-PHOSPHATE ACYLTRANSFERASE-RELATED"/>
    <property type="match status" value="1"/>
</dbReference>
<proteinExistence type="inferred from homology"/>
<keyword evidence="8" id="KW-1133">Transmembrane helix</keyword>
<evidence type="ECO:0000256" key="8">
    <source>
        <dbReference type="SAM" id="Phobius"/>
    </source>
</evidence>
<dbReference type="EC" id="2.3.1.51" evidence="7"/>
<evidence type="ECO:0000313" key="10">
    <source>
        <dbReference type="EMBL" id="TLG73791.1"/>
    </source>
</evidence>
<dbReference type="GO" id="GO:0006654">
    <property type="term" value="P:phosphatidic acid biosynthetic process"/>
    <property type="evidence" value="ECO:0007669"/>
    <property type="project" value="TreeGrafter"/>
</dbReference>
<keyword evidence="5 7" id="KW-0443">Lipid metabolism</keyword>
<organism evidence="10 11">
    <name type="scientific">Culicoidibacter larvae</name>
    <dbReference type="NCBI Taxonomy" id="2579976"/>
    <lineage>
        <taxon>Bacteria</taxon>
        <taxon>Bacillati</taxon>
        <taxon>Bacillota</taxon>
        <taxon>Culicoidibacteria</taxon>
        <taxon>Culicoidibacterales</taxon>
        <taxon>Culicoidibacteraceae</taxon>
        <taxon>Culicoidibacter</taxon>
    </lineage>
</organism>
<dbReference type="RefSeq" id="WP_138190928.1">
    <property type="nucleotide sequence ID" value="NZ_VBWP01000005.1"/>
</dbReference>
<dbReference type="SMART" id="SM00563">
    <property type="entry name" value="PlsC"/>
    <property type="match status" value="1"/>
</dbReference>
<dbReference type="GO" id="GO:0016020">
    <property type="term" value="C:membrane"/>
    <property type="evidence" value="ECO:0007669"/>
    <property type="project" value="InterPro"/>
</dbReference>
<sequence length="249" mass="28581">METFISVVIIIIAFIIAVACFGGLFFAWLWTMGPILNKDKYTWKQKHILAKFSMKLVNLFYRVKIVVHGRENIPTDLDYVVVGNHQSMYDIIVTIDSFKGPIAFIAKDELDIPFLRAWMPTMGCIYIKRDNLKQSLDLMRTVGVNNVKSGLPMAVFPEGTRNYGKTMHPFKPGSFSLATQAEAAILPITIYNTYEVMQNWPLKRTVVHYFIHEPILPEAYSKMKLRDLAEEVQAIIQHQLDQPLPNTKK</sequence>
<evidence type="ECO:0000259" key="9">
    <source>
        <dbReference type="SMART" id="SM00563"/>
    </source>
</evidence>
<keyword evidence="6 7" id="KW-0012">Acyltransferase</keyword>
<dbReference type="Pfam" id="PF01553">
    <property type="entry name" value="Acyltransferase"/>
    <property type="match status" value="1"/>
</dbReference>
<dbReference type="CDD" id="cd07989">
    <property type="entry name" value="LPLAT_AGPAT-like"/>
    <property type="match status" value="1"/>
</dbReference>
<evidence type="ECO:0000256" key="2">
    <source>
        <dbReference type="ARBA" id="ARBA00008655"/>
    </source>
</evidence>
<name>A0A5R8QB30_9FIRM</name>
<accession>A0A5R8QB30</accession>
<keyword evidence="8" id="KW-0812">Transmembrane</keyword>
<evidence type="ECO:0000256" key="3">
    <source>
        <dbReference type="ARBA" id="ARBA00022516"/>
    </source>
</evidence>
<dbReference type="InterPro" id="IPR004552">
    <property type="entry name" value="AGP_acyltrans"/>
</dbReference>
<dbReference type="SUPFAM" id="SSF69593">
    <property type="entry name" value="Glycerol-3-phosphate (1)-acyltransferase"/>
    <property type="match status" value="1"/>
</dbReference>
<keyword evidence="7" id="KW-1208">Phospholipid metabolism</keyword>
<dbReference type="NCBIfam" id="TIGR00530">
    <property type="entry name" value="AGP_acyltrn"/>
    <property type="match status" value="1"/>
</dbReference>
<protein>
    <recommendedName>
        <fullName evidence="7">1-acyl-sn-glycerol-3-phosphate acyltransferase</fullName>
        <ecNumber evidence="7">2.3.1.51</ecNumber>
    </recommendedName>
</protein>
<evidence type="ECO:0000256" key="7">
    <source>
        <dbReference type="RuleBase" id="RU361267"/>
    </source>
</evidence>
<evidence type="ECO:0000256" key="1">
    <source>
        <dbReference type="ARBA" id="ARBA00005189"/>
    </source>
</evidence>
<comment type="domain">
    <text evidence="7">The HXXXXD motif is essential for acyltransferase activity and may constitute the binding site for the phosphate moiety of the glycerol-3-phosphate.</text>
</comment>
<dbReference type="InterPro" id="IPR002123">
    <property type="entry name" value="Plipid/glycerol_acylTrfase"/>
</dbReference>
<comment type="caution">
    <text evidence="10">The sequence shown here is derived from an EMBL/GenBank/DDBJ whole genome shotgun (WGS) entry which is preliminary data.</text>
</comment>
<keyword evidence="3 7" id="KW-0444">Lipid biosynthesis</keyword>
<keyword evidence="11" id="KW-1185">Reference proteome</keyword>
<evidence type="ECO:0000256" key="6">
    <source>
        <dbReference type="ARBA" id="ARBA00023315"/>
    </source>
</evidence>
<evidence type="ECO:0000256" key="4">
    <source>
        <dbReference type="ARBA" id="ARBA00022679"/>
    </source>
</evidence>
<reference evidence="10 11" key="1">
    <citation type="submission" date="2019-05" db="EMBL/GenBank/DDBJ databases">
        <title>Culicoidintestinum kansasii gen. nov., sp. nov. from the gastrointestinal tract of the biting midge, Culicoides sonorensis.</title>
        <authorList>
            <person name="Neupane S."/>
            <person name="Ghosh A."/>
            <person name="Gunther S."/>
            <person name="Martin K."/>
            <person name="Zurek L."/>
        </authorList>
    </citation>
    <scope>NUCLEOTIDE SEQUENCE [LARGE SCALE GENOMIC DNA]</scope>
    <source>
        <strain evidence="10 11">CS-1</strain>
    </source>
</reference>
<dbReference type="OrthoDB" id="9803035at2"/>
<keyword evidence="4 7" id="KW-0808">Transferase</keyword>
<feature type="domain" description="Phospholipid/glycerol acyltransferase" evidence="9">
    <location>
        <begin position="79"/>
        <end position="193"/>
    </location>
</feature>
<dbReference type="InParanoid" id="A0A5R8QB30"/>
<dbReference type="GO" id="GO:0003841">
    <property type="term" value="F:1-acylglycerol-3-phosphate O-acyltransferase activity"/>
    <property type="evidence" value="ECO:0007669"/>
    <property type="project" value="UniProtKB-UniRule"/>
</dbReference>
<comment type="similarity">
    <text evidence="2 7">Belongs to the 1-acyl-sn-glycerol-3-phosphate acyltransferase family.</text>
</comment>